<evidence type="ECO:0000313" key="2">
    <source>
        <dbReference type="Proteomes" id="UP001431783"/>
    </source>
</evidence>
<keyword evidence="2" id="KW-1185">Reference proteome</keyword>
<gene>
    <name evidence="1" type="ORF">WA026_019177</name>
</gene>
<dbReference type="EMBL" id="JARQZJ010000103">
    <property type="protein sequence ID" value="KAK9886918.1"/>
    <property type="molecule type" value="Genomic_DNA"/>
</dbReference>
<reference evidence="1 2" key="1">
    <citation type="submission" date="2023-03" db="EMBL/GenBank/DDBJ databases">
        <title>Genome insight into feeding habits of ladybird beetles.</title>
        <authorList>
            <person name="Li H.-S."/>
            <person name="Huang Y.-H."/>
            <person name="Pang H."/>
        </authorList>
    </citation>
    <scope>NUCLEOTIDE SEQUENCE [LARGE SCALE GENOMIC DNA]</scope>
    <source>
        <strain evidence="1">SYSU_2023b</strain>
        <tissue evidence="1">Whole body</tissue>
    </source>
</reference>
<proteinExistence type="predicted"/>
<evidence type="ECO:0000313" key="1">
    <source>
        <dbReference type="EMBL" id="KAK9886918.1"/>
    </source>
</evidence>
<comment type="caution">
    <text evidence="1">The sequence shown here is derived from an EMBL/GenBank/DDBJ whole genome shotgun (WGS) entry which is preliminary data.</text>
</comment>
<dbReference type="Proteomes" id="UP001431783">
    <property type="component" value="Unassembled WGS sequence"/>
</dbReference>
<sequence length="76" mass="8867">MVQSEQLPMKTQKLNKLMRSITMGITRGPFNGYHTWDNYLDASQGADTTDEPLDERNISPWYPDQVFNEYVHLFNA</sequence>
<dbReference type="AlphaFoldDB" id="A0AAW1V0P4"/>
<protein>
    <submittedName>
        <fullName evidence="1">Uncharacterized protein</fullName>
    </submittedName>
</protein>
<accession>A0AAW1V0P4</accession>
<organism evidence="1 2">
    <name type="scientific">Henosepilachna vigintioctopunctata</name>
    <dbReference type="NCBI Taxonomy" id="420089"/>
    <lineage>
        <taxon>Eukaryota</taxon>
        <taxon>Metazoa</taxon>
        <taxon>Ecdysozoa</taxon>
        <taxon>Arthropoda</taxon>
        <taxon>Hexapoda</taxon>
        <taxon>Insecta</taxon>
        <taxon>Pterygota</taxon>
        <taxon>Neoptera</taxon>
        <taxon>Endopterygota</taxon>
        <taxon>Coleoptera</taxon>
        <taxon>Polyphaga</taxon>
        <taxon>Cucujiformia</taxon>
        <taxon>Coccinelloidea</taxon>
        <taxon>Coccinellidae</taxon>
        <taxon>Epilachninae</taxon>
        <taxon>Epilachnini</taxon>
        <taxon>Henosepilachna</taxon>
    </lineage>
</organism>
<name>A0AAW1V0P4_9CUCU</name>